<dbReference type="EMBL" id="SRPR01000034">
    <property type="protein sequence ID" value="KAG5965078.1"/>
    <property type="molecule type" value="Genomic_DNA"/>
</dbReference>
<reference evidence="1 3" key="1">
    <citation type="journal article" date="2020" name="bioRxiv">
        <title>Whole genome comparisons of ergot fungi reveals the divergence and evolution of species within the genus Claviceps are the result of varying mechanisms driving genome evolution and host range expansion.</title>
        <authorList>
            <person name="Wyka S.A."/>
            <person name="Mondo S.J."/>
            <person name="Liu M."/>
            <person name="Dettman J."/>
            <person name="Nalam V."/>
            <person name="Broders K.D."/>
        </authorList>
    </citation>
    <scope>NUCLEOTIDE SEQUENCE</scope>
    <source>
        <strain evidence="1">CCC 1102</strain>
        <strain evidence="2 3">LM583</strain>
    </source>
</reference>
<comment type="caution">
    <text evidence="1">The sequence shown here is derived from an EMBL/GenBank/DDBJ whole genome shotgun (WGS) entry which is preliminary data.</text>
</comment>
<organism evidence="1 4">
    <name type="scientific">Claviceps arundinis</name>
    <dbReference type="NCBI Taxonomy" id="1623583"/>
    <lineage>
        <taxon>Eukaryota</taxon>
        <taxon>Fungi</taxon>
        <taxon>Dikarya</taxon>
        <taxon>Ascomycota</taxon>
        <taxon>Pezizomycotina</taxon>
        <taxon>Sordariomycetes</taxon>
        <taxon>Hypocreomycetidae</taxon>
        <taxon>Hypocreales</taxon>
        <taxon>Clavicipitaceae</taxon>
        <taxon>Claviceps</taxon>
    </lineage>
</organism>
<sequence>MRTASFSTIVVLQSNLVADHKSPTKLITGAMIMNATIIVNATGVIGVRVYPEVSGSIGGSGSF</sequence>
<proteinExistence type="predicted"/>
<dbReference type="AlphaFoldDB" id="A0A9P7MMD2"/>
<gene>
    <name evidence="1" type="ORF">E4U56_004788</name>
    <name evidence="2" type="ORF">E4U57_004496</name>
</gene>
<keyword evidence="3" id="KW-1185">Reference proteome</keyword>
<protein>
    <submittedName>
        <fullName evidence="1">Uncharacterized protein</fullName>
    </submittedName>
</protein>
<evidence type="ECO:0000313" key="1">
    <source>
        <dbReference type="EMBL" id="KAG5959767.1"/>
    </source>
</evidence>
<accession>A0A9P7MMD2</accession>
<dbReference type="EMBL" id="SRPS01000317">
    <property type="protein sequence ID" value="KAG5959767.1"/>
    <property type="molecule type" value="Genomic_DNA"/>
</dbReference>
<name>A0A9P7MMD2_9HYPO</name>
<evidence type="ECO:0000313" key="4">
    <source>
        <dbReference type="Proteomes" id="UP000784919"/>
    </source>
</evidence>
<evidence type="ECO:0000313" key="3">
    <source>
        <dbReference type="Proteomes" id="UP000742024"/>
    </source>
</evidence>
<dbReference type="Proteomes" id="UP000784919">
    <property type="component" value="Unassembled WGS sequence"/>
</dbReference>
<dbReference type="Proteomes" id="UP000742024">
    <property type="component" value="Unassembled WGS sequence"/>
</dbReference>
<evidence type="ECO:0000313" key="2">
    <source>
        <dbReference type="EMBL" id="KAG5965078.1"/>
    </source>
</evidence>